<protein>
    <submittedName>
        <fullName evidence="11">Cytochrome P450 4c3-like</fullName>
    </submittedName>
</protein>
<dbReference type="CDD" id="cd20628">
    <property type="entry name" value="CYP4"/>
    <property type="match status" value="1"/>
</dbReference>
<organism evidence="10 11">
    <name type="scientific">Limulus polyphemus</name>
    <name type="common">Atlantic horseshoe crab</name>
    <dbReference type="NCBI Taxonomy" id="6850"/>
    <lineage>
        <taxon>Eukaryota</taxon>
        <taxon>Metazoa</taxon>
        <taxon>Ecdysozoa</taxon>
        <taxon>Arthropoda</taxon>
        <taxon>Chelicerata</taxon>
        <taxon>Merostomata</taxon>
        <taxon>Xiphosura</taxon>
        <taxon>Limulidae</taxon>
        <taxon>Limulus</taxon>
    </lineage>
</organism>
<keyword evidence="7 9" id="KW-0503">Monooxygenase</keyword>
<dbReference type="Proteomes" id="UP000694941">
    <property type="component" value="Unplaced"/>
</dbReference>
<evidence type="ECO:0000256" key="9">
    <source>
        <dbReference type="RuleBase" id="RU000461"/>
    </source>
</evidence>
<keyword evidence="6 9" id="KW-0408">Iron</keyword>
<keyword evidence="9" id="KW-0560">Oxidoreductase</keyword>
<comment type="similarity">
    <text evidence="3 9">Belongs to the cytochrome P450 family.</text>
</comment>
<evidence type="ECO:0000313" key="11">
    <source>
        <dbReference type="RefSeq" id="XP_013771868.2"/>
    </source>
</evidence>
<dbReference type="InterPro" id="IPR050196">
    <property type="entry name" value="Cytochrome_P450_Monoox"/>
</dbReference>
<name>A0ABM1AZS2_LIMPO</name>
<evidence type="ECO:0000256" key="8">
    <source>
        <dbReference type="ARBA" id="ARBA00023136"/>
    </source>
</evidence>
<evidence type="ECO:0000256" key="6">
    <source>
        <dbReference type="ARBA" id="ARBA00023004"/>
    </source>
</evidence>
<dbReference type="InterPro" id="IPR001128">
    <property type="entry name" value="Cyt_P450"/>
</dbReference>
<reference evidence="11" key="1">
    <citation type="submission" date="2025-08" db="UniProtKB">
        <authorList>
            <consortium name="RefSeq"/>
        </authorList>
    </citation>
    <scope>IDENTIFICATION</scope>
    <source>
        <tissue evidence="11">Muscle</tissue>
    </source>
</reference>
<evidence type="ECO:0000256" key="5">
    <source>
        <dbReference type="ARBA" id="ARBA00022824"/>
    </source>
</evidence>
<evidence type="ECO:0000256" key="1">
    <source>
        <dbReference type="ARBA" id="ARBA00001971"/>
    </source>
</evidence>
<proteinExistence type="inferred from homology"/>
<dbReference type="GeneID" id="106457031"/>
<keyword evidence="4 9" id="KW-0349">Heme</keyword>
<dbReference type="RefSeq" id="XP_013771868.2">
    <property type="nucleotide sequence ID" value="XM_013916414.2"/>
</dbReference>
<evidence type="ECO:0000256" key="4">
    <source>
        <dbReference type="ARBA" id="ARBA00022617"/>
    </source>
</evidence>
<accession>A0ABM1AZS2</accession>
<dbReference type="InterPro" id="IPR002401">
    <property type="entry name" value="Cyt_P450_E_grp-I"/>
</dbReference>
<keyword evidence="5" id="KW-0256">Endoplasmic reticulum</keyword>
<dbReference type="InterPro" id="IPR036396">
    <property type="entry name" value="Cyt_P450_sf"/>
</dbReference>
<evidence type="ECO:0000256" key="3">
    <source>
        <dbReference type="ARBA" id="ARBA00010617"/>
    </source>
</evidence>
<comment type="cofactor">
    <cofactor evidence="1">
        <name>heme</name>
        <dbReference type="ChEBI" id="CHEBI:30413"/>
    </cofactor>
</comment>
<keyword evidence="10" id="KW-1185">Reference proteome</keyword>
<dbReference type="PRINTS" id="PR00385">
    <property type="entry name" value="P450"/>
</dbReference>
<dbReference type="InterPro" id="IPR017972">
    <property type="entry name" value="Cyt_P450_CS"/>
</dbReference>
<dbReference type="PROSITE" id="PS00086">
    <property type="entry name" value="CYTOCHROME_P450"/>
    <property type="match status" value="1"/>
</dbReference>
<dbReference type="PRINTS" id="PR00463">
    <property type="entry name" value="EP450I"/>
</dbReference>
<dbReference type="PANTHER" id="PTHR24291">
    <property type="entry name" value="CYTOCHROME P450 FAMILY 4"/>
    <property type="match status" value="1"/>
</dbReference>
<dbReference type="Gene3D" id="1.10.630.10">
    <property type="entry name" value="Cytochrome P450"/>
    <property type="match status" value="1"/>
</dbReference>
<dbReference type="SUPFAM" id="SSF48264">
    <property type="entry name" value="Cytochrome P450"/>
    <property type="match status" value="1"/>
</dbReference>
<evidence type="ECO:0000256" key="7">
    <source>
        <dbReference type="ARBA" id="ARBA00023033"/>
    </source>
</evidence>
<sequence length="508" mass="59219">MRKKYKRWNWKHRCGWELPGSTAQPIRILQVYLLPVLRRRSRPVSVYSDFFQLLCGTVVKDGVEGICRVWILWHPLILLYKYSTVEAVLRSSTNIEKAFQYDLLRPWLRDGLVTSSGNKWKTRRKLLTPSFHFRILDSFVPVFNKQSRILLKKLKLMDGKDIDITSMVTLCTLDIICETAMGVNIGAQTDSESPYAKALHKLGESFMTRLMRPWLWSDFIYNRTSLSKDFHENLLIMSQFTKKVINKRKNELLETKFQSSGDVLNFKKARYIKRSQGAFLDLLLYYHNEAKAFSEEDIQNEVDNFMFAGHDTTAAGISWTLYLIGQNEHVQEKLHEELYNIFGNDTERPITKDDVRKMSYMECVILESQRLYPSAPIIARNIKEDVYVNGKTIPVGSTCVIFIYMLHRDPEVFQNPEKFDPDRFLPENSLGRHPFSFIPFSAGPRNCIGQKFAMIEEKIVIANLLRHFRVKSPQPRDTINLVAQMVLRADQPIKIKFTSKLHAKMVKE</sequence>
<keyword evidence="8" id="KW-0472">Membrane</keyword>
<dbReference type="PANTHER" id="PTHR24291:SF189">
    <property type="entry name" value="CYTOCHROME P450 4C3-RELATED"/>
    <property type="match status" value="1"/>
</dbReference>
<evidence type="ECO:0000313" key="10">
    <source>
        <dbReference type="Proteomes" id="UP000694941"/>
    </source>
</evidence>
<evidence type="ECO:0000256" key="2">
    <source>
        <dbReference type="ARBA" id="ARBA00004586"/>
    </source>
</evidence>
<keyword evidence="9" id="KW-0479">Metal-binding</keyword>
<gene>
    <name evidence="11" type="primary">LOC106457031</name>
</gene>
<dbReference type="Pfam" id="PF00067">
    <property type="entry name" value="p450"/>
    <property type="match status" value="1"/>
</dbReference>
<comment type="subcellular location">
    <subcellularLocation>
        <location evidence="2">Endoplasmic reticulum membrane</location>
    </subcellularLocation>
</comment>